<dbReference type="AlphaFoldDB" id="A0A1M6KQS9"/>
<organism evidence="2 3">
    <name type="scientific">Aquimarina spongiae</name>
    <dbReference type="NCBI Taxonomy" id="570521"/>
    <lineage>
        <taxon>Bacteria</taxon>
        <taxon>Pseudomonadati</taxon>
        <taxon>Bacteroidota</taxon>
        <taxon>Flavobacteriia</taxon>
        <taxon>Flavobacteriales</taxon>
        <taxon>Flavobacteriaceae</taxon>
        <taxon>Aquimarina</taxon>
    </lineage>
</organism>
<evidence type="ECO:0000259" key="1">
    <source>
        <dbReference type="PROSITE" id="PS51704"/>
    </source>
</evidence>
<dbReference type="SUPFAM" id="SSF51695">
    <property type="entry name" value="PLC-like phosphodiesterases"/>
    <property type="match status" value="1"/>
</dbReference>
<gene>
    <name evidence="2" type="ORF">SAMN04488508_11218</name>
</gene>
<dbReference type="GO" id="GO:0006629">
    <property type="term" value="P:lipid metabolic process"/>
    <property type="evidence" value="ECO:0007669"/>
    <property type="project" value="InterPro"/>
</dbReference>
<dbReference type="PANTHER" id="PTHR46211">
    <property type="entry name" value="GLYCEROPHOSPHORYL DIESTER PHOSPHODIESTERASE"/>
    <property type="match status" value="1"/>
</dbReference>
<evidence type="ECO:0000313" key="3">
    <source>
        <dbReference type="Proteomes" id="UP000184432"/>
    </source>
</evidence>
<feature type="domain" description="GP-PDE" evidence="1">
    <location>
        <begin position="1"/>
        <end position="226"/>
    </location>
</feature>
<dbReference type="GO" id="GO:0008081">
    <property type="term" value="F:phosphoric diester hydrolase activity"/>
    <property type="evidence" value="ECO:0007669"/>
    <property type="project" value="InterPro"/>
</dbReference>
<dbReference type="PANTHER" id="PTHR46211:SF14">
    <property type="entry name" value="GLYCEROPHOSPHODIESTER PHOSPHODIESTERASE"/>
    <property type="match status" value="1"/>
</dbReference>
<dbReference type="STRING" id="570521.SAMN04488508_11218"/>
<dbReference type="RefSeq" id="WP_073321408.1">
    <property type="nucleotide sequence ID" value="NZ_FQYP01000012.1"/>
</dbReference>
<proteinExistence type="predicted"/>
<protein>
    <submittedName>
        <fullName evidence="2">Glycerophosphoryl diester phosphodiesterase</fullName>
    </submittedName>
</protein>
<reference evidence="3" key="1">
    <citation type="submission" date="2016-11" db="EMBL/GenBank/DDBJ databases">
        <authorList>
            <person name="Varghese N."/>
            <person name="Submissions S."/>
        </authorList>
    </citation>
    <scope>NUCLEOTIDE SEQUENCE [LARGE SCALE GENOMIC DNA]</scope>
    <source>
        <strain evidence="3">DSM 22623</strain>
    </source>
</reference>
<dbReference type="EMBL" id="FQYP01000012">
    <property type="protein sequence ID" value="SHJ61328.1"/>
    <property type="molecule type" value="Genomic_DNA"/>
</dbReference>
<dbReference type="InterPro" id="IPR017946">
    <property type="entry name" value="PLC-like_Pdiesterase_TIM-brl"/>
</dbReference>
<dbReference type="Gene3D" id="3.20.20.190">
    <property type="entry name" value="Phosphatidylinositol (PI) phosphodiesterase"/>
    <property type="match status" value="1"/>
</dbReference>
<dbReference type="Pfam" id="PF03009">
    <property type="entry name" value="GDPD"/>
    <property type="match status" value="1"/>
</dbReference>
<dbReference type="InterPro" id="IPR030395">
    <property type="entry name" value="GP_PDE_dom"/>
</dbReference>
<dbReference type="Proteomes" id="UP000184432">
    <property type="component" value="Unassembled WGS sequence"/>
</dbReference>
<name>A0A1M6KQS9_9FLAO</name>
<evidence type="ECO:0000313" key="2">
    <source>
        <dbReference type="EMBL" id="SHJ61328.1"/>
    </source>
</evidence>
<sequence>MKIFGHRGAAGLVAENTLESVKEALRFKVDGIEIDIHQCRSGELVVIHDETLERTTNGKGEVSDFTLQELRQFSTEEGFLIPTLQEVLALIDGRCELNIELKGKHTALPTLQLLEEYIPNSSWQNADFILSSFDHEQLRQLRAVTSKYRIGVLTEESIAIALPVAKELEAFSVHPSIRNLTEEEVILAKDEGFKVFVWTVNDISLIRKSKSWNVDGVITDFPNFAL</sequence>
<dbReference type="PROSITE" id="PS51704">
    <property type="entry name" value="GP_PDE"/>
    <property type="match status" value="1"/>
</dbReference>
<keyword evidence="3" id="KW-1185">Reference proteome</keyword>
<accession>A0A1M6KQS9</accession>